<keyword evidence="1 2" id="KW-0732">Signal</keyword>
<evidence type="ECO:0000313" key="5">
    <source>
        <dbReference type="EMBL" id="SPJ23485.1"/>
    </source>
</evidence>
<evidence type="ECO:0000259" key="4">
    <source>
        <dbReference type="Pfam" id="PF10531"/>
    </source>
</evidence>
<dbReference type="Proteomes" id="UP000244912">
    <property type="component" value="Unassembled WGS sequence"/>
</dbReference>
<dbReference type="Gene3D" id="3.10.560.10">
    <property type="entry name" value="Outer membrane lipoprotein wza domain like"/>
    <property type="match status" value="1"/>
</dbReference>
<protein>
    <submittedName>
        <fullName evidence="5">Uncharacterized protein</fullName>
    </submittedName>
</protein>
<proteinExistence type="predicted"/>
<dbReference type="InterPro" id="IPR049712">
    <property type="entry name" value="Poly_export"/>
</dbReference>
<dbReference type="InterPro" id="IPR019554">
    <property type="entry name" value="Soluble_ligand-bd"/>
</dbReference>
<dbReference type="Gene3D" id="3.30.1950.10">
    <property type="entry name" value="wza like domain"/>
    <property type="match status" value="1"/>
</dbReference>
<dbReference type="RefSeq" id="WP_181375714.1">
    <property type="nucleotide sequence ID" value="NZ_ONZF01000002.1"/>
</dbReference>
<evidence type="ECO:0000313" key="6">
    <source>
        <dbReference type="Proteomes" id="UP000244912"/>
    </source>
</evidence>
<evidence type="ECO:0000256" key="2">
    <source>
        <dbReference type="SAM" id="SignalP"/>
    </source>
</evidence>
<sequence length="196" mass="21175">MSVLFRLFALIFLLAPAALADAYRVRPGDTLRLEVIEDSSLDRTVLVPPDGRLAIPMAGSVLAAGRSVDQIRADLSAKLADKFAYPPTITLSISGVAPIAQPSEDETISVYVLGEVGQPGRIEVEPGTTVLQVFSLAGGFSPFAATKRIQLRRTTKDEESIHRLNYNAIERGQSASGSLRVTHGDTFVVPVRRLFE</sequence>
<dbReference type="Pfam" id="PF02563">
    <property type="entry name" value="Poly_export"/>
    <property type="match status" value="1"/>
</dbReference>
<dbReference type="EMBL" id="ONZF01000002">
    <property type="protein sequence ID" value="SPJ23485.1"/>
    <property type="molecule type" value="Genomic_DNA"/>
</dbReference>
<evidence type="ECO:0000256" key="1">
    <source>
        <dbReference type="ARBA" id="ARBA00022729"/>
    </source>
</evidence>
<dbReference type="AlphaFoldDB" id="A0A2R8BTM5"/>
<accession>A0A2R8BTM5</accession>
<feature type="chain" id="PRO_5015357576" evidence="2">
    <location>
        <begin position="21"/>
        <end position="196"/>
    </location>
</feature>
<organism evidence="5 6">
    <name type="scientific">Palleronia abyssalis</name>
    <dbReference type="NCBI Taxonomy" id="1501240"/>
    <lineage>
        <taxon>Bacteria</taxon>
        <taxon>Pseudomonadati</taxon>
        <taxon>Pseudomonadota</taxon>
        <taxon>Alphaproteobacteria</taxon>
        <taxon>Rhodobacterales</taxon>
        <taxon>Roseobacteraceae</taxon>
        <taxon>Palleronia</taxon>
    </lineage>
</organism>
<feature type="domain" description="Soluble ligand binding" evidence="4">
    <location>
        <begin position="110"/>
        <end position="161"/>
    </location>
</feature>
<reference evidence="5 6" key="1">
    <citation type="submission" date="2018-03" db="EMBL/GenBank/DDBJ databases">
        <authorList>
            <person name="Keele B.F."/>
        </authorList>
    </citation>
    <scope>NUCLEOTIDE SEQUENCE [LARGE SCALE GENOMIC DNA]</scope>
    <source>
        <strain evidence="5 6">CECT 8504</strain>
    </source>
</reference>
<keyword evidence="6" id="KW-1185">Reference proteome</keyword>
<feature type="signal peptide" evidence="2">
    <location>
        <begin position="1"/>
        <end position="20"/>
    </location>
</feature>
<evidence type="ECO:0000259" key="3">
    <source>
        <dbReference type="Pfam" id="PF02563"/>
    </source>
</evidence>
<dbReference type="Pfam" id="PF10531">
    <property type="entry name" value="SLBB"/>
    <property type="match status" value="1"/>
</dbReference>
<dbReference type="InterPro" id="IPR003715">
    <property type="entry name" value="Poly_export_N"/>
</dbReference>
<dbReference type="PANTHER" id="PTHR33619">
    <property type="entry name" value="POLYSACCHARIDE EXPORT PROTEIN GFCE-RELATED"/>
    <property type="match status" value="1"/>
</dbReference>
<dbReference type="GO" id="GO:0015159">
    <property type="term" value="F:polysaccharide transmembrane transporter activity"/>
    <property type="evidence" value="ECO:0007669"/>
    <property type="project" value="InterPro"/>
</dbReference>
<dbReference type="PANTHER" id="PTHR33619:SF3">
    <property type="entry name" value="POLYSACCHARIDE EXPORT PROTEIN GFCE-RELATED"/>
    <property type="match status" value="1"/>
</dbReference>
<feature type="domain" description="Polysaccharide export protein N-terminal" evidence="3">
    <location>
        <begin position="20"/>
        <end position="93"/>
    </location>
</feature>
<name>A0A2R8BTM5_9RHOB</name>
<gene>
    <name evidence="5" type="ORF">PAA8504_01296</name>
</gene>